<dbReference type="GO" id="GO:0005789">
    <property type="term" value="C:endoplasmic reticulum membrane"/>
    <property type="evidence" value="ECO:0007669"/>
    <property type="project" value="UniProtKB-SubCell"/>
</dbReference>
<dbReference type="EC" id="2.3.1.-" evidence="11"/>
<evidence type="ECO:0000256" key="3">
    <source>
        <dbReference type="ARBA" id="ARBA00022516"/>
    </source>
</evidence>
<keyword evidence="4 11" id="KW-0808">Transferase</keyword>
<dbReference type="PANTHER" id="PTHR12317">
    <property type="entry name" value="DIACYLGLYCEROL O-ACYLTRANSFERASE"/>
    <property type="match status" value="1"/>
</dbReference>
<evidence type="ECO:0000256" key="7">
    <source>
        <dbReference type="ARBA" id="ARBA00022989"/>
    </source>
</evidence>
<evidence type="ECO:0000256" key="2">
    <source>
        <dbReference type="ARBA" id="ARBA00005420"/>
    </source>
</evidence>
<feature type="transmembrane region" description="Helical" evidence="11">
    <location>
        <begin position="12"/>
        <end position="32"/>
    </location>
</feature>
<evidence type="ECO:0000256" key="9">
    <source>
        <dbReference type="ARBA" id="ARBA00023136"/>
    </source>
</evidence>
<dbReference type="Pfam" id="PF03982">
    <property type="entry name" value="DAGAT"/>
    <property type="match status" value="1"/>
</dbReference>
<dbReference type="AlphaFoldDB" id="A0A1E1VZU1"/>
<sequence length="359" mass="41002">MLEVVWKIVNGIWSILVGISESLGIQWAPVNLPMERRLQTLGALGWICLVLFGEILCIFIFLKIVYSDYWWVGVLYAIWMVNDINICNEGGRKIELFRNLSWWRRYRDYFPLKLVKTADLDPSRNYLFACFPHGIVCAGAFGAFATNALNFYKIFPGMSCHMITLGGHFLVPLFRDFILGLGGCSASQQSLMYLLDKRRHQGKCVALIVGGAAEALDSHPGEYKILLSRRKGFVRIAMKSGAPLVPVFSFGEPDVFRPFQNPENSRLRRFQEAFRKYTGVSPMFPIGRGLFQYTFGILPLRNPVTTVVGEPMEVQKNLEPTEEEVNAVHAQFTERLVQLFEKEKSKYLKDHENTRLVLT</sequence>
<keyword evidence="6 11" id="KW-0256">Endoplasmic reticulum</keyword>
<dbReference type="OrthoDB" id="264532at2759"/>
<keyword evidence="9 11" id="KW-0472">Membrane</keyword>
<dbReference type="CDD" id="cd07987">
    <property type="entry name" value="LPLAT_MGAT-like"/>
    <property type="match status" value="1"/>
</dbReference>
<keyword evidence="10" id="KW-0012">Acyltransferase</keyword>
<keyword evidence="8" id="KW-0443">Lipid metabolism</keyword>
<dbReference type="InterPro" id="IPR007130">
    <property type="entry name" value="DAGAT"/>
</dbReference>
<dbReference type="EMBL" id="GDQN01010799">
    <property type="protein sequence ID" value="JAT80255.1"/>
    <property type="molecule type" value="Transcribed_RNA"/>
</dbReference>
<gene>
    <name evidence="12" type="ORF">g.13681</name>
</gene>
<dbReference type="SUPFAM" id="SSF69593">
    <property type="entry name" value="Glycerol-3-phosphate (1)-acyltransferase"/>
    <property type="match status" value="1"/>
</dbReference>
<protein>
    <recommendedName>
        <fullName evidence="11">Acyltransferase</fullName>
        <ecNumber evidence="11">2.3.1.-</ecNumber>
    </recommendedName>
</protein>
<comment type="subcellular location">
    <subcellularLocation>
        <location evidence="1 11">Endoplasmic reticulum membrane</location>
        <topology evidence="1 11">Multi-pass membrane protein</topology>
    </subcellularLocation>
</comment>
<evidence type="ECO:0000256" key="4">
    <source>
        <dbReference type="ARBA" id="ARBA00022679"/>
    </source>
</evidence>
<name>A0A1E1VZU1_PECGO</name>
<evidence type="ECO:0000256" key="6">
    <source>
        <dbReference type="ARBA" id="ARBA00022824"/>
    </source>
</evidence>
<dbReference type="PANTHER" id="PTHR12317:SF79">
    <property type="entry name" value="ACYLTRANSFERASE"/>
    <property type="match status" value="1"/>
</dbReference>
<evidence type="ECO:0000313" key="12">
    <source>
        <dbReference type="EMBL" id="JAT80255.1"/>
    </source>
</evidence>
<evidence type="ECO:0000256" key="5">
    <source>
        <dbReference type="ARBA" id="ARBA00022692"/>
    </source>
</evidence>
<comment type="similarity">
    <text evidence="2 11">Belongs to the diacylglycerol acyltransferase family.</text>
</comment>
<feature type="transmembrane region" description="Helical" evidence="11">
    <location>
        <begin position="44"/>
        <end position="66"/>
    </location>
</feature>
<organism evidence="12">
    <name type="scientific">Pectinophora gossypiella</name>
    <name type="common">Cotton pink bollworm</name>
    <name type="synonym">Depressaria gossypiella</name>
    <dbReference type="NCBI Taxonomy" id="13191"/>
    <lineage>
        <taxon>Eukaryota</taxon>
        <taxon>Metazoa</taxon>
        <taxon>Ecdysozoa</taxon>
        <taxon>Arthropoda</taxon>
        <taxon>Hexapoda</taxon>
        <taxon>Insecta</taxon>
        <taxon>Pterygota</taxon>
        <taxon>Neoptera</taxon>
        <taxon>Endopterygota</taxon>
        <taxon>Lepidoptera</taxon>
        <taxon>Glossata</taxon>
        <taxon>Ditrysia</taxon>
        <taxon>Gelechioidea</taxon>
        <taxon>Gelechiidae</taxon>
        <taxon>Apatetrinae</taxon>
        <taxon>Pectinophora</taxon>
    </lineage>
</organism>
<evidence type="ECO:0000256" key="8">
    <source>
        <dbReference type="ARBA" id="ARBA00023098"/>
    </source>
</evidence>
<reference evidence="12" key="1">
    <citation type="submission" date="2015-09" db="EMBL/GenBank/DDBJ databases">
        <title>De novo assembly of Pectinophora gossypiella (Pink Bollworm) gut transcriptome.</title>
        <authorList>
            <person name="Tassone E.E."/>
        </authorList>
    </citation>
    <scope>NUCLEOTIDE SEQUENCE</scope>
</reference>
<dbReference type="GO" id="GO:0004144">
    <property type="term" value="F:diacylglycerol O-acyltransferase activity"/>
    <property type="evidence" value="ECO:0007669"/>
    <property type="project" value="TreeGrafter"/>
</dbReference>
<accession>A0A1E1VZU1</accession>
<evidence type="ECO:0000256" key="1">
    <source>
        <dbReference type="ARBA" id="ARBA00004477"/>
    </source>
</evidence>
<keyword evidence="7 11" id="KW-1133">Transmembrane helix</keyword>
<feature type="transmembrane region" description="Helical" evidence="11">
    <location>
        <begin position="126"/>
        <end position="144"/>
    </location>
</feature>
<keyword evidence="3" id="KW-0444">Lipid biosynthesis</keyword>
<proteinExistence type="inferred from homology"/>
<evidence type="ECO:0000256" key="11">
    <source>
        <dbReference type="RuleBase" id="RU367023"/>
    </source>
</evidence>
<keyword evidence="5 11" id="KW-0812">Transmembrane</keyword>
<evidence type="ECO:0000256" key="10">
    <source>
        <dbReference type="ARBA" id="ARBA00023315"/>
    </source>
</evidence>
<dbReference type="GO" id="GO:0019432">
    <property type="term" value="P:triglyceride biosynthetic process"/>
    <property type="evidence" value="ECO:0007669"/>
    <property type="project" value="TreeGrafter"/>
</dbReference>